<sequence length="112" mass="12567">MAVPQNQRGESHHMPSRSFQPHLPVRTATMTTKTTSFPKRKPEIETNMPVPVPSSTTAQSTSTSATTTQAQTQDGQHVERVNAHEKTEAEREADRLYEERMEDEYAKREGGA</sequence>
<dbReference type="EMBL" id="ML977506">
    <property type="protein sequence ID" value="KAF2129215.1"/>
    <property type="molecule type" value="Genomic_DNA"/>
</dbReference>
<keyword evidence="3" id="KW-1185">Reference proteome</keyword>
<feature type="compositionally biased region" description="Basic and acidic residues" evidence="1">
    <location>
        <begin position="76"/>
        <end position="112"/>
    </location>
</feature>
<proteinExistence type="predicted"/>
<evidence type="ECO:0000313" key="2">
    <source>
        <dbReference type="EMBL" id="KAF2129215.1"/>
    </source>
</evidence>
<feature type="compositionally biased region" description="Polar residues" evidence="1">
    <location>
        <begin position="28"/>
        <end position="37"/>
    </location>
</feature>
<evidence type="ECO:0000313" key="3">
    <source>
        <dbReference type="Proteomes" id="UP000799771"/>
    </source>
</evidence>
<feature type="region of interest" description="Disordered" evidence="1">
    <location>
        <begin position="1"/>
        <end position="112"/>
    </location>
</feature>
<dbReference type="AlphaFoldDB" id="A0A6A6ADM4"/>
<reference evidence="2" key="1">
    <citation type="journal article" date="2020" name="Stud. Mycol.">
        <title>101 Dothideomycetes genomes: a test case for predicting lifestyles and emergence of pathogens.</title>
        <authorList>
            <person name="Haridas S."/>
            <person name="Albert R."/>
            <person name="Binder M."/>
            <person name="Bloem J."/>
            <person name="Labutti K."/>
            <person name="Salamov A."/>
            <person name="Andreopoulos B."/>
            <person name="Baker S."/>
            <person name="Barry K."/>
            <person name="Bills G."/>
            <person name="Bluhm B."/>
            <person name="Cannon C."/>
            <person name="Castanera R."/>
            <person name="Culley D."/>
            <person name="Daum C."/>
            <person name="Ezra D."/>
            <person name="Gonzalez J."/>
            <person name="Henrissat B."/>
            <person name="Kuo A."/>
            <person name="Liang C."/>
            <person name="Lipzen A."/>
            <person name="Lutzoni F."/>
            <person name="Magnuson J."/>
            <person name="Mondo S."/>
            <person name="Nolan M."/>
            <person name="Ohm R."/>
            <person name="Pangilinan J."/>
            <person name="Park H.-J."/>
            <person name="Ramirez L."/>
            <person name="Alfaro M."/>
            <person name="Sun H."/>
            <person name="Tritt A."/>
            <person name="Yoshinaga Y."/>
            <person name="Zwiers L.-H."/>
            <person name="Turgeon B."/>
            <person name="Goodwin S."/>
            <person name="Spatafora J."/>
            <person name="Crous P."/>
            <person name="Grigoriev I."/>
        </authorList>
    </citation>
    <scope>NUCLEOTIDE SEQUENCE</scope>
    <source>
        <strain evidence="2">CBS 119687</strain>
    </source>
</reference>
<organism evidence="2 3">
    <name type="scientific">Dothidotthia symphoricarpi CBS 119687</name>
    <dbReference type="NCBI Taxonomy" id="1392245"/>
    <lineage>
        <taxon>Eukaryota</taxon>
        <taxon>Fungi</taxon>
        <taxon>Dikarya</taxon>
        <taxon>Ascomycota</taxon>
        <taxon>Pezizomycotina</taxon>
        <taxon>Dothideomycetes</taxon>
        <taxon>Pleosporomycetidae</taxon>
        <taxon>Pleosporales</taxon>
        <taxon>Dothidotthiaceae</taxon>
        <taxon>Dothidotthia</taxon>
    </lineage>
</organism>
<name>A0A6A6ADM4_9PLEO</name>
<dbReference type="GeneID" id="54410861"/>
<dbReference type="OrthoDB" id="4161095at2759"/>
<protein>
    <submittedName>
        <fullName evidence="2">Uncharacterized protein</fullName>
    </submittedName>
</protein>
<gene>
    <name evidence="2" type="ORF">P153DRAFT_385434</name>
</gene>
<dbReference type="RefSeq" id="XP_033523604.1">
    <property type="nucleotide sequence ID" value="XM_033670429.1"/>
</dbReference>
<feature type="compositionally biased region" description="Low complexity" evidence="1">
    <location>
        <begin position="54"/>
        <end position="73"/>
    </location>
</feature>
<accession>A0A6A6ADM4</accession>
<dbReference type="Proteomes" id="UP000799771">
    <property type="component" value="Unassembled WGS sequence"/>
</dbReference>
<evidence type="ECO:0000256" key="1">
    <source>
        <dbReference type="SAM" id="MobiDB-lite"/>
    </source>
</evidence>